<dbReference type="Gene3D" id="2.40.30.170">
    <property type="match status" value="1"/>
</dbReference>
<dbReference type="PANTHER" id="PTHR30097">
    <property type="entry name" value="CATION EFFLUX SYSTEM PROTEIN CUSB"/>
    <property type="match status" value="1"/>
</dbReference>
<dbReference type="OrthoDB" id="9806939at2"/>
<dbReference type="GO" id="GO:0030288">
    <property type="term" value="C:outer membrane-bounded periplasmic space"/>
    <property type="evidence" value="ECO:0007669"/>
    <property type="project" value="TreeGrafter"/>
</dbReference>
<name>A0A345UGE0_9BACT</name>
<keyword evidence="2" id="KW-0813">Transport</keyword>
<dbReference type="Proteomes" id="UP000254808">
    <property type="component" value="Chromosome"/>
</dbReference>
<dbReference type="SUPFAM" id="SSF111369">
    <property type="entry name" value="HlyD-like secretion proteins"/>
    <property type="match status" value="1"/>
</dbReference>
<feature type="domain" description="DUF3347" evidence="3">
    <location>
        <begin position="456"/>
        <end position="543"/>
    </location>
</feature>
<dbReference type="RefSeq" id="WP_114982800.1">
    <property type="nucleotide sequence ID" value="NZ_CP027806.1"/>
</dbReference>
<dbReference type="Pfam" id="PF19335">
    <property type="entry name" value="HMBD"/>
    <property type="match status" value="1"/>
</dbReference>
<dbReference type="FunFam" id="2.40.30.170:FF:000010">
    <property type="entry name" value="Efflux RND transporter periplasmic adaptor subunit"/>
    <property type="match status" value="1"/>
</dbReference>
<evidence type="ECO:0000259" key="7">
    <source>
        <dbReference type="Pfam" id="PF25975"/>
    </source>
</evidence>
<evidence type="ECO:0000259" key="5">
    <source>
        <dbReference type="Pfam" id="PF25869"/>
    </source>
</evidence>
<dbReference type="InterPro" id="IPR058791">
    <property type="entry name" value="3HB_CusB"/>
</dbReference>
<dbReference type="InterPro" id="IPR058649">
    <property type="entry name" value="CzcB_C"/>
</dbReference>
<dbReference type="Pfam" id="PF11827">
    <property type="entry name" value="DUF3347"/>
    <property type="match status" value="1"/>
</dbReference>
<reference evidence="8 9" key="1">
    <citation type="submission" date="2018-03" db="EMBL/GenBank/DDBJ databases">
        <title>Phenotypic and genomic properties of Cyclonatronum proteinivorum gen. nov., sp. nov., a haloalkaliphilic bacteroidete from soda lakes possessing Na+-translocating rhodopsin.</title>
        <authorList>
            <person name="Toshchakov S.V."/>
            <person name="Korzhenkov A."/>
            <person name="Samarov N.I."/>
            <person name="Kublanov I.V."/>
            <person name="Muntyan M.S."/>
            <person name="Sorokin D.Y."/>
        </authorList>
    </citation>
    <scope>NUCLEOTIDE SEQUENCE [LARGE SCALE GENOMIC DNA]</scope>
    <source>
        <strain evidence="8 9">Omega</strain>
    </source>
</reference>
<dbReference type="Gene3D" id="6.10.140.730">
    <property type="match status" value="1"/>
</dbReference>
<dbReference type="Pfam" id="PF25869">
    <property type="entry name" value="3HB_CusB"/>
    <property type="match status" value="1"/>
</dbReference>
<proteinExistence type="inferred from homology"/>
<evidence type="ECO:0000256" key="1">
    <source>
        <dbReference type="ARBA" id="ARBA00009477"/>
    </source>
</evidence>
<dbReference type="InterPro" id="IPR058792">
    <property type="entry name" value="Beta-barrel_RND_2"/>
</dbReference>
<dbReference type="Gene3D" id="2.40.420.20">
    <property type="match status" value="1"/>
</dbReference>
<evidence type="ECO:0000256" key="2">
    <source>
        <dbReference type="ARBA" id="ARBA00022448"/>
    </source>
</evidence>
<evidence type="ECO:0000259" key="6">
    <source>
        <dbReference type="Pfam" id="PF25954"/>
    </source>
</evidence>
<dbReference type="GO" id="GO:0046914">
    <property type="term" value="F:transition metal ion binding"/>
    <property type="evidence" value="ECO:0007669"/>
    <property type="project" value="TreeGrafter"/>
</dbReference>
<evidence type="ECO:0000259" key="3">
    <source>
        <dbReference type="Pfam" id="PF11827"/>
    </source>
</evidence>
<feature type="domain" description="CusB-like beta-barrel" evidence="6">
    <location>
        <begin position="259"/>
        <end position="334"/>
    </location>
</feature>
<evidence type="ECO:0000259" key="4">
    <source>
        <dbReference type="Pfam" id="PF19335"/>
    </source>
</evidence>
<keyword evidence="9" id="KW-1185">Reference proteome</keyword>
<accession>A0A345UGE0</accession>
<dbReference type="EMBL" id="CP027806">
    <property type="protein sequence ID" value="AXI99541.1"/>
    <property type="molecule type" value="Genomic_DNA"/>
</dbReference>
<dbReference type="InterPro" id="IPR051909">
    <property type="entry name" value="MFP_Cation_Efflux"/>
</dbReference>
<feature type="domain" description="Heavy metal binding" evidence="4">
    <location>
        <begin position="61"/>
        <end position="87"/>
    </location>
</feature>
<organism evidence="8 9">
    <name type="scientific">Cyclonatronum proteinivorum</name>
    <dbReference type="NCBI Taxonomy" id="1457365"/>
    <lineage>
        <taxon>Bacteria</taxon>
        <taxon>Pseudomonadati</taxon>
        <taxon>Balneolota</taxon>
        <taxon>Balneolia</taxon>
        <taxon>Balneolales</taxon>
        <taxon>Cyclonatronaceae</taxon>
        <taxon>Cyclonatronum</taxon>
    </lineage>
</organism>
<gene>
    <name evidence="8" type="ORF">CYPRO_0254</name>
</gene>
<sequence>MEWNKKTLLLLSAVLVTGVFLGWLLFGGSHGDHNGHAHVHHDHAHNHDHANGEEAGEETIWTCSMHPAIREDQFGLCPICAMDLIPASADDGGDFELSMSEAAVHLAGIRTTEVMLAQPVRELRLPGRVVPDERRLHRLSAHFPGRITYLRTTETGAQINRGDLIARVYAPELVSAQQELLEAKRLEAQHPELLRAARARLLQWEISESQIDAILESGSVRQELEIFAPVSGILMRRNVEQGAYVSQGTVLLELADLSRVWLRFEAWEEDLGWLRTGTEVTFSTRSQPGREHRAVVTFIDPLVDAATRTAGVRAEMANADGALRPGQLLTGTLRVTQSEAALMVPASAVMWTGPRSVVFVEDTDAETPRFESREVTLGKRAGDFFVIEDGLEAGERVVFSGAFKLDSAFQLADRFSMMNRGPGLQPVRQGHGDHAEVRRFRDVPEAFRLSLTQLTRSYLEGKEAYVESDFTGSVRAFETFQQQLQETERAQLPADMVHTWRQLWRTLDAHVNLLLAAGDIEEGRAQFRHLSDGMVEAVRRFGVEGVVYHQYCPMAFNDEGGHWLSAEEPIMNPYLPEIMLMCGDVIARIE</sequence>
<dbReference type="AlphaFoldDB" id="A0A345UGE0"/>
<feature type="domain" description="CzcB-like C-terminal circularly permuted SH3-like" evidence="7">
    <location>
        <begin position="342"/>
        <end position="405"/>
    </location>
</feature>
<protein>
    <submittedName>
        <fullName evidence="8">Membrane fusion protein, Cu(I)/Ag(I) efflux system</fullName>
    </submittedName>
</protein>
<dbReference type="GO" id="GO:0016020">
    <property type="term" value="C:membrane"/>
    <property type="evidence" value="ECO:0007669"/>
    <property type="project" value="InterPro"/>
</dbReference>
<dbReference type="Pfam" id="PF25975">
    <property type="entry name" value="CzcB_C"/>
    <property type="match status" value="1"/>
</dbReference>
<dbReference type="GO" id="GO:0060003">
    <property type="term" value="P:copper ion export"/>
    <property type="evidence" value="ECO:0007669"/>
    <property type="project" value="TreeGrafter"/>
</dbReference>
<comment type="similarity">
    <text evidence="1">Belongs to the membrane fusion protein (MFP) (TC 8.A.1) family.</text>
</comment>
<dbReference type="NCBIfam" id="TIGR01730">
    <property type="entry name" value="RND_mfp"/>
    <property type="match status" value="1"/>
</dbReference>
<dbReference type="InterPro" id="IPR021782">
    <property type="entry name" value="DUF3347"/>
</dbReference>
<dbReference type="InterPro" id="IPR045800">
    <property type="entry name" value="HMBD"/>
</dbReference>
<dbReference type="GO" id="GO:0022857">
    <property type="term" value="F:transmembrane transporter activity"/>
    <property type="evidence" value="ECO:0007669"/>
    <property type="project" value="InterPro"/>
</dbReference>
<dbReference type="GO" id="GO:0015679">
    <property type="term" value="P:plasma membrane copper ion transport"/>
    <property type="evidence" value="ECO:0007669"/>
    <property type="project" value="TreeGrafter"/>
</dbReference>
<evidence type="ECO:0000313" key="9">
    <source>
        <dbReference type="Proteomes" id="UP000254808"/>
    </source>
</evidence>
<feature type="domain" description="CusB-like three alpha-helical bundle" evidence="5">
    <location>
        <begin position="172"/>
        <end position="221"/>
    </location>
</feature>
<dbReference type="KEGG" id="cprv:CYPRO_0254"/>
<evidence type="ECO:0000313" key="8">
    <source>
        <dbReference type="EMBL" id="AXI99541.1"/>
    </source>
</evidence>
<dbReference type="InterPro" id="IPR006143">
    <property type="entry name" value="RND_pump_MFP"/>
</dbReference>
<dbReference type="PANTHER" id="PTHR30097:SF4">
    <property type="entry name" value="SLR6042 PROTEIN"/>
    <property type="match status" value="1"/>
</dbReference>
<dbReference type="Pfam" id="PF25954">
    <property type="entry name" value="Beta-barrel_RND_2"/>
    <property type="match status" value="1"/>
</dbReference>